<gene>
    <name evidence="2" type="ORF">I8E28_13905</name>
</gene>
<name>A0A934Q230_9BURK</name>
<evidence type="ECO:0000313" key="2">
    <source>
        <dbReference type="EMBL" id="MBK0393688.1"/>
    </source>
</evidence>
<dbReference type="EMBL" id="JAEDAO010000001">
    <property type="protein sequence ID" value="MBK0393688.1"/>
    <property type="molecule type" value="Genomic_DNA"/>
</dbReference>
<protein>
    <submittedName>
        <fullName evidence="2">Uncharacterized protein</fullName>
    </submittedName>
</protein>
<dbReference type="Proteomes" id="UP000617041">
    <property type="component" value="Unassembled WGS sequence"/>
</dbReference>
<evidence type="ECO:0000256" key="1">
    <source>
        <dbReference type="SAM" id="MobiDB-lite"/>
    </source>
</evidence>
<accession>A0A934Q230</accession>
<reference evidence="2" key="1">
    <citation type="submission" date="2020-12" db="EMBL/GenBank/DDBJ databases">
        <title>Ramlibacter sp. nov., isolated from a freshwater alga, Cryptomonas.</title>
        <authorList>
            <person name="Kim H.M."/>
            <person name="Jeon C.O."/>
        </authorList>
    </citation>
    <scope>NUCLEOTIDE SEQUENCE</scope>
    <source>
        <strain evidence="2">CrO1</strain>
    </source>
</reference>
<dbReference type="RefSeq" id="WP_200788642.1">
    <property type="nucleotide sequence ID" value="NZ_JAEDAO010000001.1"/>
</dbReference>
<organism evidence="2 3">
    <name type="scientific">Ramlibacter algicola</name>
    <dbReference type="NCBI Taxonomy" id="2795217"/>
    <lineage>
        <taxon>Bacteria</taxon>
        <taxon>Pseudomonadati</taxon>
        <taxon>Pseudomonadota</taxon>
        <taxon>Betaproteobacteria</taxon>
        <taxon>Burkholderiales</taxon>
        <taxon>Comamonadaceae</taxon>
        <taxon>Ramlibacter</taxon>
    </lineage>
</organism>
<feature type="region of interest" description="Disordered" evidence="1">
    <location>
        <begin position="1"/>
        <end position="61"/>
    </location>
</feature>
<proteinExistence type="predicted"/>
<dbReference type="AlphaFoldDB" id="A0A934Q230"/>
<evidence type="ECO:0000313" key="3">
    <source>
        <dbReference type="Proteomes" id="UP000617041"/>
    </source>
</evidence>
<comment type="caution">
    <text evidence="2">The sequence shown here is derived from an EMBL/GenBank/DDBJ whole genome shotgun (WGS) entry which is preliminary data.</text>
</comment>
<sequence length="61" mass="6766">MPKPNYGFEKRQKELAKQRKKEDKLKARADRKAGVGPAQDDEQSAEQPEGGPDQPPPAPQP</sequence>
<feature type="compositionally biased region" description="Basic and acidic residues" evidence="1">
    <location>
        <begin position="8"/>
        <end position="33"/>
    </location>
</feature>
<keyword evidence="3" id="KW-1185">Reference proteome</keyword>